<organism evidence="2 3">
    <name type="scientific">Apatococcus lobatus</name>
    <dbReference type="NCBI Taxonomy" id="904363"/>
    <lineage>
        <taxon>Eukaryota</taxon>
        <taxon>Viridiplantae</taxon>
        <taxon>Chlorophyta</taxon>
        <taxon>core chlorophytes</taxon>
        <taxon>Trebouxiophyceae</taxon>
        <taxon>Chlorellales</taxon>
        <taxon>Chlorellaceae</taxon>
        <taxon>Apatococcus</taxon>
    </lineage>
</organism>
<name>A0AAW1Q5Q1_9CHLO</name>
<comment type="caution">
    <text evidence="2">The sequence shown here is derived from an EMBL/GenBank/DDBJ whole genome shotgun (WGS) entry which is preliminary data.</text>
</comment>
<sequence>MLTQEITTGAKLKIEGGAQSGQQHVIDLSGTDQGSLVKHEAQLTLAPDQRPTCSNRRRLVRHPEASGCQQHPALADLAHMAEGLAQQHSHELLHLDPQGMRIVASCSAQYPATPVSPTARQIPLPEFEQPSLASGGAGHFNKRSSEAADLGSAKPAAKAARLSPAMVGYQGIDIVAGGNVQMAGKTAEKEVWQPLKLPEACNRATASEAAAPCQPLYPVANFPPGSQGDLRRASLERLSRKHQCIFAILELQPQENFTSKRISRKLAQLGLKTLEGNHDNIFNTLLTGTPAADQSKPYVGILDKMGKGGPRNWNEKGRQMLSLEWFNSWYWELTQYLVEDESC</sequence>
<dbReference type="AlphaFoldDB" id="A0AAW1Q5Q1"/>
<reference evidence="2 3" key="1">
    <citation type="journal article" date="2024" name="Nat. Commun.">
        <title>Phylogenomics reveals the evolutionary origins of lichenization in chlorophyte algae.</title>
        <authorList>
            <person name="Puginier C."/>
            <person name="Libourel C."/>
            <person name="Otte J."/>
            <person name="Skaloud P."/>
            <person name="Haon M."/>
            <person name="Grisel S."/>
            <person name="Petersen M."/>
            <person name="Berrin J.G."/>
            <person name="Delaux P.M."/>
            <person name="Dal Grande F."/>
            <person name="Keller J."/>
        </authorList>
    </citation>
    <scope>NUCLEOTIDE SEQUENCE [LARGE SCALE GENOMIC DNA]</scope>
    <source>
        <strain evidence="2 3">SAG 2145</strain>
    </source>
</reference>
<dbReference type="Proteomes" id="UP001438707">
    <property type="component" value="Unassembled WGS sequence"/>
</dbReference>
<evidence type="ECO:0000313" key="2">
    <source>
        <dbReference type="EMBL" id="KAK9817374.1"/>
    </source>
</evidence>
<dbReference type="EMBL" id="JALJOS010000073">
    <property type="protein sequence ID" value="KAK9817374.1"/>
    <property type="molecule type" value="Genomic_DNA"/>
</dbReference>
<keyword evidence="3" id="KW-1185">Reference proteome</keyword>
<feature type="region of interest" description="Disordered" evidence="1">
    <location>
        <begin position="128"/>
        <end position="152"/>
    </location>
</feature>
<accession>A0AAW1Q5Q1</accession>
<proteinExistence type="predicted"/>
<gene>
    <name evidence="2" type="ORF">WJX74_009500</name>
</gene>
<evidence type="ECO:0000313" key="3">
    <source>
        <dbReference type="Proteomes" id="UP001438707"/>
    </source>
</evidence>
<evidence type="ECO:0000256" key="1">
    <source>
        <dbReference type="SAM" id="MobiDB-lite"/>
    </source>
</evidence>
<protein>
    <submittedName>
        <fullName evidence="2">Uncharacterized protein</fullName>
    </submittedName>
</protein>